<dbReference type="AlphaFoldDB" id="A0A9P1IFF6"/>
<keyword evidence="3" id="KW-1185">Reference proteome</keyword>
<feature type="chain" id="PRO_5040131010" evidence="1">
    <location>
        <begin position="19"/>
        <end position="115"/>
    </location>
</feature>
<organism evidence="2 3">
    <name type="scientific">Caenorhabditis angaria</name>
    <dbReference type="NCBI Taxonomy" id="860376"/>
    <lineage>
        <taxon>Eukaryota</taxon>
        <taxon>Metazoa</taxon>
        <taxon>Ecdysozoa</taxon>
        <taxon>Nematoda</taxon>
        <taxon>Chromadorea</taxon>
        <taxon>Rhabditida</taxon>
        <taxon>Rhabditina</taxon>
        <taxon>Rhabditomorpha</taxon>
        <taxon>Rhabditoidea</taxon>
        <taxon>Rhabditidae</taxon>
        <taxon>Peloderinae</taxon>
        <taxon>Caenorhabditis</taxon>
    </lineage>
</organism>
<reference evidence="2" key="1">
    <citation type="submission" date="2022-11" db="EMBL/GenBank/DDBJ databases">
        <authorList>
            <person name="Kikuchi T."/>
        </authorList>
    </citation>
    <scope>NUCLEOTIDE SEQUENCE</scope>
    <source>
        <strain evidence="2">PS1010</strain>
    </source>
</reference>
<comment type="caution">
    <text evidence="2">The sequence shown here is derived from an EMBL/GenBank/DDBJ whole genome shotgun (WGS) entry which is preliminary data.</text>
</comment>
<feature type="signal peptide" evidence="1">
    <location>
        <begin position="1"/>
        <end position="18"/>
    </location>
</feature>
<dbReference type="EMBL" id="CANHGI010000003">
    <property type="protein sequence ID" value="CAI5444166.1"/>
    <property type="molecule type" value="Genomic_DNA"/>
</dbReference>
<proteinExistence type="predicted"/>
<accession>A0A9P1IFF6</accession>
<name>A0A9P1IFF6_9PELO</name>
<gene>
    <name evidence="2" type="ORF">CAMP_LOCUS6803</name>
</gene>
<evidence type="ECO:0000313" key="2">
    <source>
        <dbReference type="EMBL" id="CAI5444166.1"/>
    </source>
</evidence>
<evidence type="ECO:0000313" key="3">
    <source>
        <dbReference type="Proteomes" id="UP001152747"/>
    </source>
</evidence>
<sequence length="115" mass="13072">MKFLILILLVLQITLVLSETKAQRDAVKVVIGFLKLFTKKNSQFLDANFERIDPDGTRIGRAAFIQFLNRIPDKEAQKLEKKVQDAKQQSDWSSSFGTVDAEFTTGNMLNPNRVL</sequence>
<protein>
    <submittedName>
        <fullName evidence="2">Uncharacterized protein</fullName>
    </submittedName>
</protein>
<keyword evidence="1" id="KW-0732">Signal</keyword>
<dbReference type="Proteomes" id="UP001152747">
    <property type="component" value="Unassembled WGS sequence"/>
</dbReference>
<evidence type="ECO:0000256" key="1">
    <source>
        <dbReference type="SAM" id="SignalP"/>
    </source>
</evidence>